<comment type="subcellular location">
    <subcellularLocation>
        <location evidence="3">Cytoplasm</location>
    </subcellularLocation>
</comment>
<comment type="function">
    <text evidence="3">A probable RNA chaperone. Forms a complex with KhpB which binds to cellular RNA and controls its expression. Plays a role in peptidoglycan (PG) homeostasis and cell length regulation.</text>
</comment>
<evidence type="ECO:0000256" key="2">
    <source>
        <dbReference type="ARBA" id="ARBA00022884"/>
    </source>
</evidence>
<dbReference type="CDD" id="cd22533">
    <property type="entry name" value="KH-II_YlqC-like"/>
    <property type="match status" value="1"/>
</dbReference>
<name>A0A4Q2KEH0_9FIRM</name>
<accession>A0A4Q2KEH0</accession>
<protein>
    <recommendedName>
        <fullName evidence="3">RNA-binding protein KhpA</fullName>
    </recommendedName>
    <alternativeName>
        <fullName evidence="3">KH-domain protein A</fullName>
    </alternativeName>
</protein>
<comment type="similarity">
    <text evidence="3">Belongs to the KhpA RNA-binding protein family.</text>
</comment>
<reference evidence="4 5" key="1">
    <citation type="journal article" date="2019" name="Gut">
        <title>Antibiotics-induced monodominance of a novel gut bacterial order.</title>
        <authorList>
            <person name="Hildebrand F."/>
            <person name="Moitinho-Silva L."/>
            <person name="Blasche S."/>
            <person name="Jahn M.T."/>
            <person name="Gossmann T.I."/>
            <person name="Heuerta-Cepas J."/>
            <person name="Hercog R."/>
            <person name="Luetge M."/>
            <person name="Bahram M."/>
            <person name="Pryszlak A."/>
            <person name="Alves R.J."/>
            <person name="Waszak S.M."/>
            <person name="Zhu A."/>
            <person name="Ye L."/>
            <person name="Costea P.I."/>
            <person name="Aalvink S."/>
            <person name="Belzer C."/>
            <person name="Forslund S.K."/>
            <person name="Sunagawa S."/>
            <person name="Hentschel U."/>
            <person name="Merten C."/>
            <person name="Patil K.R."/>
            <person name="Benes V."/>
            <person name="Bork P."/>
        </authorList>
    </citation>
    <scope>NUCLEOTIDE SEQUENCE [LARGE SCALE GENOMIC DNA]</scope>
    <source>
        <strain evidence="4 5">HDS1380</strain>
    </source>
</reference>
<dbReference type="EMBL" id="SDOZ01000002">
    <property type="protein sequence ID" value="RXZ61892.1"/>
    <property type="molecule type" value="Genomic_DNA"/>
</dbReference>
<keyword evidence="3" id="KW-0133">Cell shape</keyword>
<dbReference type="AlphaFoldDB" id="A0A4Q2KEH0"/>
<organism evidence="4 5">
    <name type="scientific">Candidatus Borkfalkia ceftriaxoniphila</name>
    <dbReference type="NCBI Taxonomy" id="2508949"/>
    <lineage>
        <taxon>Bacteria</taxon>
        <taxon>Bacillati</taxon>
        <taxon>Bacillota</taxon>
        <taxon>Clostridia</taxon>
        <taxon>Christensenellales</taxon>
        <taxon>Christensenellaceae</taxon>
        <taxon>Candidatus Borkfalkia</taxon>
    </lineage>
</organism>
<dbReference type="RefSeq" id="WP_129225020.1">
    <property type="nucleotide sequence ID" value="NZ_SDOZ01000002.1"/>
</dbReference>
<keyword evidence="3" id="KW-0143">Chaperone</keyword>
<dbReference type="OrthoDB" id="9812389at2"/>
<keyword evidence="1 3" id="KW-0963">Cytoplasm</keyword>
<dbReference type="HAMAP" id="MF_00088">
    <property type="entry name" value="KhpA"/>
    <property type="match status" value="1"/>
</dbReference>
<dbReference type="PROSITE" id="PS50084">
    <property type="entry name" value="KH_TYPE_1"/>
    <property type="match status" value="1"/>
</dbReference>
<evidence type="ECO:0000256" key="1">
    <source>
        <dbReference type="ARBA" id="ARBA00022490"/>
    </source>
</evidence>
<dbReference type="PANTHER" id="PTHR34654">
    <property type="entry name" value="UPF0109 PROTEIN SCO5592"/>
    <property type="match status" value="1"/>
</dbReference>
<dbReference type="GO" id="GO:0003723">
    <property type="term" value="F:RNA binding"/>
    <property type="evidence" value="ECO:0007669"/>
    <property type="project" value="UniProtKB-UniRule"/>
</dbReference>
<dbReference type="GO" id="GO:0008360">
    <property type="term" value="P:regulation of cell shape"/>
    <property type="evidence" value="ECO:0007669"/>
    <property type="project" value="UniProtKB-KW"/>
</dbReference>
<comment type="subunit">
    <text evidence="3">Forms a complex with KhpB.</text>
</comment>
<gene>
    <name evidence="3" type="primary">khpA</name>
    <name evidence="4" type="ORF">ESZ91_05755</name>
</gene>
<keyword evidence="5" id="KW-1185">Reference proteome</keyword>
<evidence type="ECO:0000256" key="3">
    <source>
        <dbReference type="HAMAP-Rule" id="MF_00088"/>
    </source>
</evidence>
<dbReference type="InterPro" id="IPR015946">
    <property type="entry name" value="KH_dom-like_a/b"/>
</dbReference>
<dbReference type="GO" id="GO:0005737">
    <property type="term" value="C:cytoplasm"/>
    <property type="evidence" value="ECO:0007669"/>
    <property type="project" value="UniProtKB-SubCell"/>
</dbReference>
<dbReference type="GO" id="GO:0009252">
    <property type="term" value="P:peptidoglycan biosynthetic process"/>
    <property type="evidence" value="ECO:0007669"/>
    <property type="project" value="UniProtKB-UniRule"/>
</dbReference>
<evidence type="ECO:0000313" key="5">
    <source>
        <dbReference type="Proteomes" id="UP000291269"/>
    </source>
</evidence>
<dbReference type="SUPFAM" id="SSF54814">
    <property type="entry name" value="Prokaryotic type KH domain (KH-domain type II)"/>
    <property type="match status" value="1"/>
</dbReference>
<keyword evidence="2 3" id="KW-0694">RNA-binding</keyword>
<dbReference type="Pfam" id="PF13083">
    <property type="entry name" value="KH_KhpA-B"/>
    <property type="match status" value="1"/>
</dbReference>
<sequence>MLDLIKYIVNSFAEHTDKIEYIVNETENAVDVTVVLEESDMGKVIGKQGKIAKAMRTLVRCASQKEGKKYNIEIKERDKAE</sequence>
<keyword evidence="3" id="KW-0961">Cell wall biogenesis/degradation</keyword>
<dbReference type="InterPro" id="IPR009019">
    <property type="entry name" value="KH_sf_prok-type"/>
</dbReference>
<dbReference type="Gene3D" id="3.30.300.20">
    <property type="match status" value="1"/>
</dbReference>
<dbReference type="PANTHER" id="PTHR34654:SF1">
    <property type="entry name" value="RNA-BINDING PROTEIN KHPA"/>
    <property type="match status" value="1"/>
</dbReference>
<dbReference type="GO" id="GO:0071555">
    <property type="term" value="P:cell wall organization"/>
    <property type="evidence" value="ECO:0007669"/>
    <property type="project" value="UniProtKB-KW"/>
</dbReference>
<dbReference type="Proteomes" id="UP000291269">
    <property type="component" value="Unassembled WGS sequence"/>
</dbReference>
<proteinExistence type="inferred from homology"/>
<evidence type="ECO:0000313" key="4">
    <source>
        <dbReference type="EMBL" id="RXZ61892.1"/>
    </source>
</evidence>
<dbReference type="InterPro" id="IPR020627">
    <property type="entry name" value="KhpA"/>
</dbReference>
<comment type="caution">
    <text evidence="4">The sequence shown here is derived from an EMBL/GenBank/DDBJ whole genome shotgun (WGS) entry which is preliminary data.</text>
</comment>